<dbReference type="Pfam" id="PF00226">
    <property type="entry name" value="DnaJ"/>
    <property type="match status" value="1"/>
</dbReference>
<dbReference type="PROSITE" id="PS50076">
    <property type="entry name" value="DNAJ_2"/>
    <property type="match status" value="1"/>
</dbReference>
<dbReference type="SUPFAM" id="SSF46565">
    <property type="entry name" value="Chaperone J-domain"/>
    <property type="match status" value="1"/>
</dbReference>
<dbReference type="EMBL" id="MN079149">
    <property type="protein sequence ID" value="QEA06528.1"/>
    <property type="molecule type" value="Genomic_DNA"/>
</dbReference>
<dbReference type="InterPro" id="IPR029024">
    <property type="entry name" value="TerB-like"/>
</dbReference>
<organism evidence="3">
    <name type="scientific">uncultured organism</name>
    <dbReference type="NCBI Taxonomy" id="155900"/>
    <lineage>
        <taxon>unclassified sequences</taxon>
        <taxon>environmental samples</taxon>
    </lineage>
</organism>
<dbReference type="PANTHER" id="PTHR24074">
    <property type="entry name" value="CO-CHAPERONE PROTEIN DJLA"/>
    <property type="match status" value="1"/>
</dbReference>
<dbReference type="SUPFAM" id="SSF158682">
    <property type="entry name" value="TerB-like"/>
    <property type="match status" value="1"/>
</dbReference>
<feature type="transmembrane region" description="Helical" evidence="1">
    <location>
        <begin position="20"/>
        <end position="39"/>
    </location>
</feature>
<dbReference type="Pfam" id="PF05099">
    <property type="entry name" value="TerB"/>
    <property type="match status" value="1"/>
</dbReference>
<protein>
    <submittedName>
        <fullName evidence="3">Co-chaperone protein DjlA</fullName>
    </submittedName>
</protein>
<keyword evidence="1" id="KW-0472">Membrane</keyword>
<gene>
    <name evidence="3" type="primary">djlA_1</name>
    <name evidence="3" type="ORF">KBTEX_02868</name>
</gene>
<sequence length="265" mass="29923">MTSWLGLSGRYAGRLAGALIGLWLAGAAGVALGAALGWWRDDRRYFAPLRPGRWRQWSEDPRERVFLAALFGWAGHIAKRDGRVSEAEIAATRALMNEFGLDSAARRVAISQFSAAKQPGYPWRRYLIRLRRVRGGRPAQRWLRLLLGVALADGEPTGPVFRRLRDAVRLLRIDDEDYRRLYASVRRRAQGSGDRMDVAWAYAVLGLEEGATAETVRIAYRRLLSRHHPDRLVARGADEATLREAGARTREVKAAYDYLRRRAAS</sequence>
<dbReference type="CDD" id="cd07316">
    <property type="entry name" value="terB_like_DjlA"/>
    <property type="match status" value="1"/>
</dbReference>
<dbReference type="InterPro" id="IPR007791">
    <property type="entry name" value="DjlA_N"/>
</dbReference>
<dbReference type="InterPro" id="IPR001623">
    <property type="entry name" value="DnaJ_domain"/>
</dbReference>
<dbReference type="AlphaFoldDB" id="A0A5B8RFA1"/>
<dbReference type="PRINTS" id="PR00625">
    <property type="entry name" value="JDOMAIN"/>
</dbReference>
<evidence type="ECO:0000313" key="3">
    <source>
        <dbReference type="EMBL" id="QEA06528.1"/>
    </source>
</evidence>
<name>A0A5B8RFA1_9ZZZZ</name>
<evidence type="ECO:0000256" key="1">
    <source>
        <dbReference type="SAM" id="Phobius"/>
    </source>
</evidence>
<keyword evidence="1" id="KW-0812">Transmembrane</keyword>
<dbReference type="InterPro" id="IPR050817">
    <property type="entry name" value="DjlA_DnaK_co-chaperone"/>
</dbReference>
<accession>A0A5B8RFA1</accession>
<dbReference type="InterPro" id="IPR036869">
    <property type="entry name" value="J_dom_sf"/>
</dbReference>
<keyword evidence="1" id="KW-1133">Transmembrane helix</keyword>
<feature type="domain" description="J" evidence="2">
    <location>
        <begin position="200"/>
        <end position="264"/>
    </location>
</feature>
<dbReference type="Gene3D" id="1.10.3680.10">
    <property type="entry name" value="TerB-like"/>
    <property type="match status" value="1"/>
</dbReference>
<evidence type="ECO:0000259" key="2">
    <source>
        <dbReference type="PROSITE" id="PS50076"/>
    </source>
</evidence>
<proteinExistence type="predicted"/>
<reference evidence="3" key="1">
    <citation type="submission" date="2019-06" db="EMBL/GenBank/DDBJ databases">
        <authorList>
            <person name="Murdoch R.W."/>
            <person name="Fathepure B."/>
        </authorList>
    </citation>
    <scope>NUCLEOTIDE SEQUENCE</scope>
</reference>
<dbReference type="SMART" id="SM00271">
    <property type="entry name" value="DnaJ"/>
    <property type="match status" value="1"/>
</dbReference>
<dbReference type="Gene3D" id="1.10.287.110">
    <property type="entry name" value="DnaJ domain"/>
    <property type="match status" value="1"/>
</dbReference>
<dbReference type="CDD" id="cd06257">
    <property type="entry name" value="DnaJ"/>
    <property type="match status" value="1"/>
</dbReference>